<name>A0AAV5WJ21_9BILA</name>
<proteinExistence type="predicted"/>
<accession>A0AAV5WJ21</accession>
<comment type="caution">
    <text evidence="1">The sequence shown here is derived from an EMBL/GenBank/DDBJ whole genome shotgun (WGS) entry which is preliminary data.</text>
</comment>
<protein>
    <submittedName>
        <fullName evidence="1">Uncharacterized protein</fullName>
    </submittedName>
</protein>
<feature type="non-terminal residue" evidence="1">
    <location>
        <position position="79"/>
    </location>
</feature>
<dbReference type="EMBL" id="BTSY01000006">
    <property type="protein sequence ID" value="GMT31428.1"/>
    <property type="molecule type" value="Genomic_DNA"/>
</dbReference>
<gene>
    <name evidence="1" type="ORF">PFISCL1PPCAC_22725</name>
</gene>
<feature type="non-terminal residue" evidence="1">
    <location>
        <position position="1"/>
    </location>
</feature>
<organism evidence="1 2">
    <name type="scientific">Pristionchus fissidentatus</name>
    <dbReference type="NCBI Taxonomy" id="1538716"/>
    <lineage>
        <taxon>Eukaryota</taxon>
        <taxon>Metazoa</taxon>
        <taxon>Ecdysozoa</taxon>
        <taxon>Nematoda</taxon>
        <taxon>Chromadorea</taxon>
        <taxon>Rhabditida</taxon>
        <taxon>Rhabditina</taxon>
        <taxon>Diplogasteromorpha</taxon>
        <taxon>Diplogasteroidea</taxon>
        <taxon>Neodiplogasteridae</taxon>
        <taxon>Pristionchus</taxon>
    </lineage>
</organism>
<dbReference type="Proteomes" id="UP001432322">
    <property type="component" value="Unassembled WGS sequence"/>
</dbReference>
<keyword evidence="2" id="KW-1185">Reference proteome</keyword>
<evidence type="ECO:0000313" key="1">
    <source>
        <dbReference type="EMBL" id="GMT31428.1"/>
    </source>
</evidence>
<reference evidence="1" key="1">
    <citation type="submission" date="2023-10" db="EMBL/GenBank/DDBJ databases">
        <title>Genome assembly of Pristionchus species.</title>
        <authorList>
            <person name="Yoshida K."/>
            <person name="Sommer R.J."/>
        </authorList>
    </citation>
    <scope>NUCLEOTIDE SEQUENCE</scope>
    <source>
        <strain evidence="1">RS5133</strain>
    </source>
</reference>
<dbReference type="AlphaFoldDB" id="A0AAV5WJ21"/>
<sequence length="79" mass="8899">HFARVPFISFEMANFANFDDVKQQAIAFSASDKLGSVVAKVADLLKCLASPQIQTKEVKYLLDSIEMEKTLALRYDDEK</sequence>
<evidence type="ECO:0000313" key="2">
    <source>
        <dbReference type="Proteomes" id="UP001432322"/>
    </source>
</evidence>